<comment type="caution">
    <text evidence="3">The sequence shown here is derived from an EMBL/GenBank/DDBJ whole genome shotgun (WGS) entry which is preliminary data.</text>
</comment>
<proteinExistence type="predicted"/>
<accession>A0ABN3B2A0</accession>
<evidence type="ECO:0000313" key="3">
    <source>
        <dbReference type="EMBL" id="GAA2185327.1"/>
    </source>
</evidence>
<keyword evidence="4" id="KW-1185">Reference proteome</keyword>
<keyword evidence="2" id="KW-0812">Transmembrane</keyword>
<name>A0ABN3B2A0_9MICO</name>
<keyword evidence="2" id="KW-0472">Membrane</keyword>
<evidence type="ECO:0000313" key="4">
    <source>
        <dbReference type="Proteomes" id="UP001501084"/>
    </source>
</evidence>
<evidence type="ECO:0000256" key="1">
    <source>
        <dbReference type="SAM" id="MobiDB-lite"/>
    </source>
</evidence>
<gene>
    <name evidence="3" type="ORF">GCM10009786_01240</name>
</gene>
<protein>
    <submittedName>
        <fullName evidence="3">Uncharacterized protein</fullName>
    </submittedName>
</protein>
<feature type="compositionally biased region" description="Low complexity" evidence="1">
    <location>
        <begin position="1"/>
        <end position="13"/>
    </location>
</feature>
<organism evidence="3 4">
    <name type="scientific">Leucobacter alluvii</name>
    <dbReference type="NCBI Taxonomy" id="340321"/>
    <lineage>
        <taxon>Bacteria</taxon>
        <taxon>Bacillati</taxon>
        <taxon>Actinomycetota</taxon>
        <taxon>Actinomycetes</taxon>
        <taxon>Micrococcales</taxon>
        <taxon>Microbacteriaceae</taxon>
        <taxon>Leucobacter</taxon>
    </lineage>
</organism>
<sequence>MLAPPVSVASASARTPYGFREDRPAPRAAGVRSGDEPDGRAPGRSIGRRFSIGDPVLDLVTVLGMIAVFALIGVLGKAVERL</sequence>
<dbReference type="EMBL" id="BAAAOP010000001">
    <property type="protein sequence ID" value="GAA2185327.1"/>
    <property type="molecule type" value="Genomic_DNA"/>
</dbReference>
<feature type="region of interest" description="Disordered" evidence="1">
    <location>
        <begin position="1"/>
        <end position="48"/>
    </location>
</feature>
<keyword evidence="2" id="KW-1133">Transmembrane helix</keyword>
<dbReference type="Proteomes" id="UP001501084">
    <property type="component" value="Unassembled WGS sequence"/>
</dbReference>
<feature type="transmembrane region" description="Helical" evidence="2">
    <location>
        <begin position="59"/>
        <end position="79"/>
    </location>
</feature>
<reference evidence="3 4" key="1">
    <citation type="journal article" date="2019" name="Int. J. Syst. Evol. Microbiol.">
        <title>The Global Catalogue of Microorganisms (GCM) 10K type strain sequencing project: providing services to taxonomists for standard genome sequencing and annotation.</title>
        <authorList>
            <consortium name="The Broad Institute Genomics Platform"/>
            <consortium name="The Broad Institute Genome Sequencing Center for Infectious Disease"/>
            <person name="Wu L."/>
            <person name="Ma J."/>
        </authorList>
    </citation>
    <scope>NUCLEOTIDE SEQUENCE [LARGE SCALE GENOMIC DNA]</scope>
    <source>
        <strain evidence="3 4">JCM 14919</strain>
    </source>
</reference>
<evidence type="ECO:0000256" key="2">
    <source>
        <dbReference type="SAM" id="Phobius"/>
    </source>
</evidence>